<name>A0ABT9ACM2_9BACT</name>
<dbReference type="Proteomes" id="UP001167796">
    <property type="component" value="Unassembled WGS sequence"/>
</dbReference>
<dbReference type="InterPro" id="IPR027417">
    <property type="entry name" value="P-loop_NTPase"/>
</dbReference>
<feature type="region of interest" description="Disordered" evidence="1">
    <location>
        <begin position="165"/>
        <end position="184"/>
    </location>
</feature>
<gene>
    <name evidence="2" type="ORF">Q5H92_08895</name>
</gene>
<keyword evidence="3" id="KW-1185">Reference proteome</keyword>
<evidence type="ECO:0000313" key="3">
    <source>
        <dbReference type="Proteomes" id="UP001167796"/>
    </source>
</evidence>
<evidence type="ECO:0000256" key="1">
    <source>
        <dbReference type="SAM" id="MobiDB-lite"/>
    </source>
</evidence>
<dbReference type="Gene3D" id="3.30.420.240">
    <property type="match status" value="1"/>
</dbReference>
<evidence type="ECO:0000313" key="2">
    <source>
        <dbReference type="EMBL" id="MDO7846472.1"/>
    </source>
</evidence>
<dbReference type="RefSeq" id="WP_305011160.1">
    <property type="nucleotide sequence ID" value="NZ_JAUQSX010000004.1"/>
</dbReference>
<dbReference type="EMBL" id="JAUQSX010000004">
    <property type="protein sequence ID" value="MDO7846472.1"/>
    <property type="molecule type" value="Genomic_DNA"/>
</dbReference>
<evidence type="ECO:0008006" key="4">
    <source>
        <dbReference type="Google" id="ProtNLM"/>
    </source>
</evidence>
<feature type="compositionally biased region" description="Basic and acidic residues" evidence="1">
    <location>
        <begin position="171"/>
        <end position="184"/>
    </location>
</feature>
<comment type="caution">
    <text evidence="2">The sequence shown here is derived from an EMBL/GenBank/DDBJ whole genome shotgun (WGS) entry which is preliminary data.</text>
</comment>
<proteinExistence type="predicted"/>
<dbReference type="Gene3D" id="3.40.50.300">
    <property type="entry name" value="P-loop containing nucleotide triphosphate hydrolases"/>
    <property type="match status" value="1"/>
</dbReference>
<accession>A0ABT9ACM2</accession>
<protein>
    <recommendedName>
        <fullName evidence="4">Phage terminase large subunit N-terminal domain-containing protein</fullName>
    </recommendedName>
</protein>
<reference evidence="2" key="1">
    <citation type="submission" date="2023-07" db="EMBL/GenBank/DDBJ databases">
        <authorList>
            <person name="Kim M.K."/>
        </authorList>
    </citation>
    <scope>NUCLEOTIDE SEQUENCE</scope>
    <source>
        <strain evidence="2">M29</strain>
    </source>
</reference>
<sequence>MILTLKQTTALDLLEDHESEVTEVLFGGGAGGGKSGLGCYHLVKNAIKYPGSRWLMGREELQNLKETTLVTLWDILRMQNVPATAYRYYEQKKRIDFKNGSAILLRELKYEPSDKDFDSLGSLEVTGGFIDEIPRIVQKAWQVVKSRIRYKLDHWCHRCGRLNHPAKGKRGQPDHPGNEVLRHDDTGKPVLWRCRQCGTITSGLRPKLLGSCNPSKTWVYRYFYKPNKEGTLPAHKAFVPSLLSDNPHVSAHYRQSLLDLDKASLQRLLLGNWEYDDDPDALMHFDAINDLFQNQHVPATGKRYITADVSRFGGDTIRLGVWDGWRCVKRVKKAKQSTTQTAADIRALATEYRVPMSQVLVDEDGVGGGVLDQLPGAKGFLNGSRPLPNPHAKTFEERKRAENFEHLKAQCTYGLAGKVNAAEVWIMDATEEEQQFITEELEQVKRKDADKDGKLRIVPKDVVKQALGRSPDTSDMLMMRFWFELKPAGSGYDW</sequence>
<organism evidence="2 3">
    <name type="scientific">Hymenobacter mellowenesis</name>
    <dbReference type="NCBI Taxonomy" id="3063995"/>
    <lineage>
        <taxon>Bacteria</taxon>
        <taxon>Pseudomonadati</taxon>
        <taxon>Bacteroidota</taxon>
        <taxon>Cytophagia</taxon>
        <taxon>Cytophagales</taxon>
        <taxon>Hymenobacteraceae</taxon>
        <taxon>Hymenobacter</taxon>
    </lineage>
</organism>